<dbReference type="EC" id="3.4.26.1" evidence="10"/>
<evidence type="ECO:0000256" key="2">
    <source>
        <dbReference type="ARBA" id="ARBA00006897"/>
    </source>
</evidence>
<keyword evidence="5" id="KW-0378">Hydrolase</keyword>
<evidence type="ECO:0000256" key="4">
    <source>
        <dbReference type="ARBA" id="ARBA00022692"/>
    </source>
</evidence>
<evidence type="ECO:0000313" key="14">
    <source>
        <dbReference type="Proteomes" id="UP000243052"/>
    </source>
</evidence>
<evidence type="ECO:0000256" key="5">
    <source>
        <dbReference type="ARBA" id="ARBA00022801"/>
    </source>
</evidence>
<organism evidence="13 14">
    <name type="scientific">Eremothecium sinecaudum</name>
    <dbReference type="NCBI Taxonomy" id="45286"/>
    <lineage>
        <taxon>Eukaryota</taxon>
        <taxon>Fungi</taxon>
        <taxon>Dikarya</taxon>
        <taxon>Ascomycota</taxon>
        <taxon>Saccharomycotina</taxon>
        <taxon>Saccharomycetes</taxon>
        <taxon>Saccharomycetales</taxon>
        <taxon>Saccharomycetaceae</taxon>
        <taxon>Eremothecium</taxon>
    </lineage>
</organism>
<dbReference type="PANTHER" id="PTHR13046:SF0">
    <property type="entry name" value="CAAX PRENYL PROTEASE 2"/>
    <property type="match status" value="1"/>
</dbReference>
<keyword evidence="6" id="KW-0256">Endoplasmic reticulum</keyword>
<dbReference type="Pfam" id="PF02517">
    <property type="entry name" value="Rce1-like"/>
    <property type="match status" value="1"/>
</dbReference>
<feature type="transmembrane region" description="Helical" evidence="11">
    <location>
        <begin position="109"/>
        <end position="130"/>
    </location>
</feature>
<keyword evidence="8 11" id="KW-0472">Membrane</keyword>
<protein>
    <recommendedName>
        <fullName evidence="10">intramembrane prenyl-peptidase Rce1</fullName>
        <ecNumber evidence="10">3.4.26.1</ecNumber>
    </recommendedName>
</protein>
<feature type="domain" description="CAAX prenyl protease 2/Lysostaphin resistance protein A-like" evidence="12">
    <location>
        <begin position="149"/>
        <end position="255"/>
    </location>
</feature>
<feature type="transmembrane region" description="Helical" evidence="11">
    <location>
        <begin position="46"/>
        <end position="67"/>
    </location>
</feature>
<dbReference type="EMBL" id="CP014244">
    <property type="protein sequence ID" value="AMD20307.1"/>
    <property type="molecule type" value="Genomic_DNA"/>
</dbReference>
<comment type="similarity">
    <text evidence="2">Belongs to the peptidase U48 family.</text>
</comment>
<evidence type="ECO:0000256" key="10">
    <source>
        <dbReference type="ARBA" id="ARBA00049729"/>
    </source>
</evidence>
<dbReference type="InterPro" id="IPR003675">
    <property type="entry name" value="Rce1/LyrA-like_dom"/>
</dbReference>
<reference evidence="13 14" key="1">
    <citation type="submission" date="2016-01" db="EMBL/GenBank/DDBJ databases">
        <title>Genome sequence of the yeast Holleya sinecauda.</title>
        <authorList>
            <person name="Dietrich F.S."/>
        </authorList>
    </citation>
    <scope>NUCLEOTIDE SEQUENCE [LARGE SCALE GENOMIC DNA]</scope>
    <source>
        <strain evidence="13 14">ATCC 58844</strain>
    </source>
</reference>
<dbReference type="STRING" id="45286.A0A0X8HRV3"/>
<feature type="transmembrane region" description="Helical" evidence="11">
    <location>
        <begin position="218"/>
        <end position="236"/>
    </location>
</feature>
<name>A0A0X8HRV3_9SACH</name>
<evidence type="ECO:0000256" key="7">
    <source>
        <dbReference type="ARBA" id="ARBA00022989"/>
    </source>
</evidence>
<dbReference type="PANTHER" id="PTHR13046">
    <property type="entry name" value="PROTEASE U48 CAAX PRENYL PROTEASE RCE1"/>
    <property type="match status" value="1"/>
</dbReference>
<dbReference type="Proteomes" id="UP000243052">
    <property type="component" value="Chromosome iv"/>
</dbReference>
<gene>
    <name evidence="13" type="ORF">AW171_hschr42194</name>
</gene>
<evidence type="ECO:0000256" key="8">
    <source>
        <dbReference type="ARBA" id="ARBA00023136"/>
    </source>
</evidence>
<evidence type="ECO:0000313" key="13">
    <source>
        <dbReference type="EMBL" id="AMD20307.1"/>
    </source>
</evidence>
<accession>A0A0X8HRV3</accession>
<comment type="catalytic activity">
    <reaction evidence="9">
        <text>Hydrolyzes the peptide bond -P2-(S-farnesyl or geranylgeranyl)C-P1'-P2'-P3'-COOH where P1' and P2' are amino acids with aliphatic sidechains and P3' is any C-terminal residue.</text>
        <dbReference type="EC" id="3.4.26.1"/>
    </reaction>
</comment>
<dbReference type="InterPro" id="IPR039731">
    <property type="entry name" value="Rce1"/>
</dbReference>
<evidence type="ECO:0000256" key="9">
    <source>
        <dbReference type="ARBA" id="ARBA00047280"/>
    </source>
</evidence>
<dbReference type="GO" id="GO:0004222">
    <property type="term" value="F:metalloendopeptidase activity"/>
    <property type="evidence" value="ECO:0007669"/>
    <property type="project" value="InterPro"/>
</dbReference>
<evidence type="ECO:0000259" key="12">
    <source>
        <dbReference type="Pfam" id="PF02517"/>
    </source>
</evidence>
<comment type="subcellular location">
    <subcellularLocation>
        <location evidence="1">Endoplasmic reticulum membrane</location>
        <topology evidence="1">Multi-pass membrane protein</topology>
    </subcellularLocation>
</comment>
<dbReference type="GO" id="GO:0071586">
    <property type="term" value="P:CAAX-box protein processing"/>
    <property type="evidence" value="ECO:0007669"/>
    <property type="project" value="InterPro"/>
</dbReference>
<evidence type="ECO:0000256" key="1">
    <source>
        <dbReference type="ARBA" id="ARBA00004477"/>
    </source>
</evidence>
<keyword evidence="4 11" id="KW-0812">Transmembrane</keyword>
<feature type="transmembrane region" description="Helical" evidence="11">
    <location>
        <begin position="6"/>
        <end position="25"/>
    </location>
</feature>
<feature type="transmembrane region" description="Helical" evidence="11">
    <location>
        <begin position="172"/>
        <end position="197"/>
    </location>
</feature>
<dbReference type="GeneID" id="28723548"/>
<dbReference type="GO" id="GO:0005789">
    <property type="term" value="C:endoplasmic reticulum membrane"/>
    <property type="evidence" value="ECO:0007669"/>
    <property type="project" value="UniProtKB-SubCell"/>
</dbReference>
<keyword evidence="14" id="KW-1185">Reference proteome</keyword>
<keyword evidence="7 11" id="KW-1133">Transmembrane helix</keyword>
<keyword evidence="3" id="KW-0645">Protease</keyword>
<proteinExistence type="inferred from homology"/>
<feature type="transmembrane region" description="Helical" evidence="11">
    <location>
        <begin position="283"/>
        <end position="303"/>
    </location>
</feature>
<evidence type="ECO:0000256" key="6">
    <source>
        <dbReference type="ARBA" id="ARBA00022824"/>
    </source>
</evidence>
<dbReference type="AlphaFoldDB" id="A0A0X8HRV3"/>
<evidence type="ECO:0000256" key="3">
    <source>
        <dbReference type="ARBA" id="ARBA00022670"/>
    </source>
</evidence>
<dbReference type="OrthoDB" id="271604at2759"/>
<feature type="transmembrane region" description="Helical" evidence="11">
    <location>
        <begin position="79"/>
        <end position="97"/>
    </location>
</feature>
<evidence type="ECO:0000256" key="11">
    <source>
        <dbReference type="SAM" id="Phobius"/>
    </source>
</evidence>
<sequence>MVNTSFAFILSIYVSTSYVASLFLLSKGGIMYMLQRNDPTVMRCRIKRITLICLANIAIVPCMHWLLSDDPNLTISKCVLNLGIVPGLYVRAGSLHWDVIGYFWDAARAVGLTAILYGCDMVDSILYYFMMPYWDPVADFRDEILNLHGFRNIVVGPATEELVYTSMNLQNYLILANSTPTTTLLLLLPLFFGFAHIPHGMEMYFSRNYTIAEILNRCLFQILYTTVFGAFTNFIYLRTGNLYACILVHALCNYMSFPNLSSQLAADYQQISEKKQSRTWKEVVIRIWSYLYIPCLLFCIVGFKNSLWTLTYSKNEIEQ</sequence>
<dbReference type="RefSeq" id="XP_017987303.1">
    <property type="nucleotide sequence ID" value="XM_018132119.1"/>
</dbReference>